<organism evidence="1 2">
    <name type="scientific">Schistosoma mattheei</name>
    <dbReference type="NCBI Taxonomy" id="31246"/>
    <lineage>
        <taxon>Eukaryota</taxon>
        <taxon>Metazoa</taxon>
        <taxon>Spiralia</taxon>
        <taxon>Lophotrochozoa</taxon>
        <taxon>Platyhelminthes</taxon>
        <taxon>Trematoda</taxon>
        <taxon>Digenea</taxon>
        <taxon>Strigeidida</taxon>
        <taxon>Schistosomatoidea</taxon>
        <taxon>Schistosomatidae</taxon>
        <taxon>Schistosoma</taxon>
    </lineage>
</organism>
<reference evidence="1 2" key="1">
    <citation type="submission" date="2018-11" db="EMBL/GenBank/DDBJ databases">
        <authorList>
            <consortium name="Pathogen Informatics"/>
        </authorList>
    </citation>
    <scope>NUCLEOTIDE SEQUENCE [LARGE SCALE GENOMIC DNA]</scope>
    <source>
        <strain>Denwood</strain>
        <strain evidence="2">Zambia</strain>
    </source>
</reference>
<dbReference type="EMBL" id="UZAL01041813">
    <property type="protein sequence ID" value="VDP79083.1"/>
    <property type="molecule type" value="Genomic_DNA"/>
</dbReference>
<proteinExistence type="predicted"/>
<sequence length="74" mass="8440">MFFSLFFLDQGLFSHEPQINLSGSRSKSVKILINSTHRSKFGYSGRFHFPLMIILPGRLVLILKTCNGNKTHSK</sequence>
<keyword evidence="2" id="KW-1185">Reference proteome</keyword>
<evidence type="ECO:0000313" key="1">
    <source>
        <dbReference type="EMBL" id="VDP79083.1"/>
    </source>
</evidence>
<name>A0A3P8KDQ0_9TREM</name>
<accession>A0A3P8KDQ0</accession>
<protein>
    <submittedName>
        <fullName evidence="1">Uncharacterized protein</fullName>
    </submittedName>
</protein>
<dbReference type="Proteomes" id="UP000269396">
    <property type="component" value="Unassembled WGS sequence"/>
</dbReference>
<dbReference type="AlphaFoldDB" id="A0A3P8KDQ0"/>
<evidence type="ECO:0000313" key="2">
    <source>
        <dbReference type="Proteomes" id="UP000269396"/>
    </source>
</evidence>
<gene>
    <name evidence="1" type="ORF">SMTD_LOCUS19172</name>
</gene>